<protein>
    <submittedName>
        <fullName evidence="2">Uncharacterized protein</fullName>
    </submittedName>
</protein>
<evidence type="ECO:0000256" key="1">
    <source>
        <dbReference type="SAM" id="MobiDB-lite"/>
    </source>
</evidence>
<accession>A0AA40EXC5</accession>
<evidence type="ECO:0000313" key="2">
    <source>
        <dbReference type="EMBL" id="KAK0747282.1"/>
    </source>
</evidence>
<gene>
    <name evidence="2" type="ORF">B0T21DRAFT_276326</name>
</gene>
<dbReference type="EMBL" id="JAUKTV010000001">
    <property type="protein sequence ID" value="KAK0747282.1"/>
    <property type="molecule type" value="Genomic_DNA"/>
</dbReference>
<dbReference type="Proteomes" id="UP001172159">
    <property type="component" value="Unassembled WGS sequence"/>
</dbReference>
<feature type="region of interest" description="Disordered" evidence="1">
    <location>
        <begin position="1"/>
        <end position="41"/>
    </location>
</feature>
<reference evidence="2" key="1">
    <citation type="submission" date="2023-06" db="EMBL/GenBank/DDBJ databases">
        <title>Genome-scale phylogeny and comparative genomics of the fungal order Sordariales.</title>
        <authorList>
            <consortium name="Lawrence Berkeley National Laboratory"/>
            <person name="Hensen N."/>
            <person name="Bonometti L."/>
            <person name="Westerberg I."/>
            <person name="Brannstrom I.O."/>
            <person name="Guillou S."/>
            <person name="Cros-Aarteil S."/>
            <person name="Calhoun S."/>
            <person name="Haridas S."/>
            <person name="Kuo A."/>
            <person name="Mondo S."/>
            <person name="Pangilinan J."/>
            <person name="Riley R."/>
            <person name="Labutti K."/>
            <person name="Andreopoulos B."/>
            <person name="Lipzen A."/>
            <person name="Chen C."/>
            <person name="Yanf M."/>
            <person name="Daum C."/>
            <person name="Ng V."/>
            <person name="Clum A."/>
            <person name="Steindorff A."/>
            <person name="Ohm R."/>
            <person name="Martin F."/>
            <person name="Silar P."/>
            <person name="Natvig D."/>
            <person name="Lalanne C."/>
            <person name="Gautier V."/>
            <person name="Ament-Velasquez S.L."/>
            <person name="Kruys A."/>
            <person name="Hutchinson M.I."/>
            <person name="Powell A.J."/>
            <person name="Barry K."/>
            <person name="Miller A.N."/>
            <person name="Grigoriev I.V."/>
            <person name="Debuchy R."/>
            <person name="Gladieux P."/>
            <person name="Thoren M.H."/>
            <person name="Johannesson H."/>
        </authorList>
    </citation>
    <scope>NUCLEOTIDE SEQUENCE</scope>
    <source>
        <strain evidence="2">CBS 540.89</strain>
    </source>
</reference>
<evidence type="ECO:0000313" key="3">
    <source>
        <dbReference type="Proteomes" id="UP001172159"/>
    </source>
</evidence>
<dbReference type="AlphaFoldDB" id="A0AA40EXC5"/>
<name>A0AA40EXC5_9PEZI</name>
<proteinExistence type="predicted"/>
<feature type="non-terminal residue" evidence="2">
    <location>
        <position position="1"/>
    </location>
</feature>
<sequence>LDWEEENSSEKRLENNEDATIRAAAADEASEEIRGPGQHTDLDFNTKLDMIKAELQLEFRKLRDQMAEEVAKMTAHLTQELSQAREDLNQ</sequence>
<keyword evidence="3" id="KW-1185">Reference proteome</keyword>
<feature type="non-terminal residue" evidence="2">
    <location>
        <position position="90"/>
    </location>
</feature>
<comment type="caution">
    <text evidence="2">The sequence shown here is derived from an EMBL/GenBank/DDBJ whole genome shotgun (WGS) entry which is preliminary data.</text>
</comment>
<organism evidence="2 3">
    <name type="scientific">Apiosordaria backusii</name>
    <dbReference type="NCBI Taxonomy" id="314023"/>
    <lineage>
        <taxon>Eukaryota</taxon>
        <taxon>Fungi</taxon>
        <taxon>Dikarya</taxon>
        <taxon>Ascomycota</taxon>
        <taxon>Pezizomycotina</taxon>
        <taxon>Sordariomycetes</taxon>
        <taxon>Sordariomycetidae</taxon>
        <taxon>Sordariales</taxon>
        <taxon>Lasiosphaeriaceae</taxon>
        <taxon>Apiosordaria</taxon>
    </lineage>
</organism>